<evidence type="ECO:0000256" key="4">
    <source>
        <dbReference type="ARBA" id="ARBA00023136"/>
    </source>
</evidence>
<evidence type="ECO:0000313" key="8">
    <source>
        <dbReference type="Proteomes" id="UP000298616"/>
    </source>
</evidence>
<dbReference type="PANTHER" id="PTHR12815">
    <property type="entry name" value="SORTING AND ASSEMBLY MACHINERY SAMM50 PROTEIN FAMILY MEMBER"/>
    <property type="match status" value="1"/>
</dbReference>
<keyword evidence="3" id="KW-0812">Transmembrane</keyword>
<dbReference type="Gene3D" id="2.40.160.50">
    <property type="entry name" value="membrane protein fhac: a member of the omp85/tpsb transporter family"/>
    <property type="match status" value="1"/>
</dbReference>
<dbReference type="InterPro" id="IPR034746">
    <property type="entry name" value="POTRA"/>
</dbReference>
<dbReference type="AlphaFoldDB" id="A0A4D7JMQ8"/>
<dbReference type="Gene3D" id="3.10.20.310">
    <property type="entry name" value="membrane protein fhac"/>
    <property type="match status" value="1"/>
</dbReference>
<feature type="chain" id="PRO_5020337067" description="POTRA domain-containing protein" evidence="5">
    <location>
        <begin position="21"/>
        <end position="474"/>
    </location>
</feature>
<dbReference type="PANTHER" id="PTHR12815:SF18">
    <property type="entry name" value="SORTING AND ASSEMBLY MACHINERY COMPONENT 50 HOMOLOG"/>
    <property type="match status" value="1"/>
</dbReference>
<evidence type="ECO:0000259" key="6">
    <source>
        <dbReference type="PROSITE" id="PS51779"/>
    </source>
</evidence>
<evidence type="ECO:0000313" key="7">
    <source>
        <dbReference type="EMBL" id="QCK14780.1"/>
    </source>
</evidence>
<dbReference type="InterPro" id="IPR039910">
    <property type="entry name" value="D15-like"/>
</dbReference>
<dbReference type="GO" id="GO:0019867">
    <property type="term" value="C:outer membrane"/>
    <property type="evidence" value="ECO:0007669"/>
    <property type="project" value="InterPro"/>
</dbReference>
<dbReference type="RefSeq" id="WP_137090367.1">
    <property type="nucleotide sequence ID" value="NZ_CP028923.1"/>
</dbReference>
<accession>A0A4D7JMQ8</accession>
<dbReference type="Pfam" id="PF01103">
    <property type="entry name" value="Omp85"/>
    <property type="match status" value="1"/>
</dbReference>
<gene>
    <name evidence="7" type="ORF">DCC35_08515</name>
</gene>
<evidence type="ECO:0000256" key="1">
    <source>
        <dbReference type="ARBA" id="ARBA00004370"/>
    </source>
</evidence>
<feature type="signal peptide" evidence="5">
    <location>
        <begin position="1"/>
        <end position="20"/>
    </location>
</feature>
<feature type="domain" description="POTRA" evidence="6">
    <location>
        <begin position="36"/>
        <end position="112"/>
    </location>
</feature>
<proteinExistence type="predicted"/>
<keyword evidence="8" id="KW-1185">Reference proteome</keyword>
<reference evidence="7 8" key="1">
    <citation type="submission" date="2018-04" db="EMBL/GenBank/DDBJ databases">
        <title>Complete genome uncultured novel isolate.</title>
        <authorList>
            <person name="Merlino G."/>
        </authorList>
    </citation>
    <scope>NUCLEOTIDE SEQUENCE [LARGE SCALE GENOMIC DNA]</scope>
    <source>
        <strain evidence="8">R1DC9</strain>
    </source>
</reference>
<dbReference type="EMBL" id="CP028923">
    <property type="protein sequence ID" value="QCK14780.1"/>
    <property type="molecule type" value="Genomic_DNA"/>
</dbReference>
<dbReference type="InterPro" id="IPR010827">
    <property type="entry name" value="BamA/TamA_POTRA"/>
</dbReference>
<dbReference type="KEGG" id="fpf:DCC35_08515"/>
<sequence>MRLYISLILFIVSFALKAQKDTTSVTLDESLNDSTVTIGKVFIVGNKKTKDIIILREMQLQPGKTIEVAKLKDLLTRDRNNIFNTSLFVTVELRIIPASQGEIDILVQLKERWYTFPTIVFELADRNFSEWWINQGKSLDRVNYGVRLYQYNLRGMDETLNLGLQFGYTREFLVSYNIPYINKGLKTGLETVIFFNDNRNIPFETRNNRQQFLDSEFKIRREFRISETLRIRESIQNTHSFRLAYQNIKIDDTVALENPDYFLDGDTEKQFFSLSYQFTRDLRDVTAYPLRGFLLSGSVNQSGAGILSGSFQTSLQAEYAKYLDLGKGYYFSNRISGKASFPPKQPYFVFRGLGYSKEIIRGFELNVIDGQHFLLNKSTFKKELFSNLFKLGKWMPIEQFRTVPVALYVKSYFDIGYVDNNINYGPDNDLVNQINFGYGMGFDLVTYYDFVMRFEYSFNSVGQSRFFFNIKTAL</sequence>
<evidence type="ECO:0000256" key="3">
    <source>
        <dbReference type="ARBA" id="ARBA00022692"/>
    </source>
</evidence>
<dbReference type="InterPro" id="IPR000184">
    <property type="entry name" value="Bac_surfAg_D15"/>
</dbReference>
<dbReference type="Pfam" id="PF07244">
    <property type="entry name" value="POTRA"/>
    <property type="match status" value="1"/>
</dbReference>
<comment type="subcellular location">
    <subcellularLocation>
        <location evidence="1">Membrane</location>
    </subcellularLocation>
</comment>
<evidence type="ECO:0000256" key="5">
    <source>
        <dbReference type="SAM" id="SignalP"/>
    </source>
</evidence>
<protein>
    <recommendedName>
        <fullName evidence="6">POTRA domain-containing protein</fullName>
    </recommendedName>
</protein>
<keyword evidence="2" id="KW-1134">Transmembrane beta strand</keyword>
<dbReference type="PROSITE" id="PS51779">
    <property type="entry name" value="POTRA"/>
    <property type="match status" value="1"/>
</dbReference>
<keyword evidence="4" id="KW-0472">Membrane</keyword>
<organism evidence="7 8">
    <name type="scientific">Mangrovivirga cuniculi</name>
    <dbReference type="NCBI Taxonomy" id="2715131"/>
    <lineage>
        <taxon>Bacteria</taxon>
        <taxon>Pseudomonadati</taxon>
        <taxon>Bacteroidota</taxon>
        <taxon>Cytophagia</taxon>
        <taxon>Cytophagales</taxon>
        <taxon>Mangrovivirgaceae</taxon>
        <taxon>Mangrovivirga</taxon>
    </lineage>
</organism>
<name>A0A4D7JMQ8_9BACT</name>
<keyword evidence="5" id="KW-0732">Signal</keyword>
<dbReference type="OrthoDB" id="9768717at2"/>
<evidence type="ECO:0000256" key="2">
    <source>
        <dbReference type="ARBA" id="ARBA00022452"/>
    </source>
</evidence>
<dbReference type="Proteomes" id="UP000298616">
    <property type="component" value="Chromosome"/>
</dbReference>